<evidence type="ECO:0000313" key="11">
    <source>
        <dbReference type="Proteomes" id="UP000008457"/>
    </source>
</evidence>
<keyword evidence="3" id="KW-0547">Nucleotide-binding</keyword>
<feature type="transmembrane region" description="Helical" evidence="7">
    <location>
        <begin position="131"/>
        <end position="151"/>
    </location>
</feature>
<dbReference type="Proteomes" id="UP000008457">
    <property type="component" value="Chromosome"/>
</dbReference>
<evidence type="ECO:0000256" key="3">
    <source>
        <dbReference type="ARBA" id="ARBA00022741"/>
    </source>
</evidence>
<dbReference type="GO" id="GO:0005524">
    <property type="term" value="F:ATP binding"/>
    <property type="evidence" value="ECO:0007669"/>
    <property type="project" value="UniProtKB-KW"/>
</dbReference>
<dbReference type="Pfam" id="PF00664">
    <property type="entry name" value="ABC_membrane"/>
    <property type="match status" value="1"/>
</dbReference>
<feature type="transmembrane region" description="Helical" evidence="7">
    <location>
        <begin position="157"/>
        <end position="181"/>
    </location>
</feature>
<evidence type="ECO:0000259" key="8">
    <source>
        <dbReference type="PROSITE" id="PS50893"/>
    </source>
</evidence>
<feature type="transmembrane region" description="Helical" evidence="7">
    <location>
        <begin position="63"/>
        <end position="84"/>
    </location>
</feature>
<evidence type="ECO:0000256" key="1">
    <source>
        <dbReference type="ARBA" id="ARBA00004651"/>
    </source>
</evidence>
<dbReference type="PANTHER" id="PTHR43394:SF1">
    <property type="entry name" value="ATP-BINDING CASSETTE SUB-FAMILY B MEMBER 10, MITOCHONDRIAL"/>
    <property type="match status" value="1"/>
</dbReference>
<feature type="domain" description="ABC transmembrane type-1" evidence="9">
    <location>
        <begin position="24"/>
        <end position="306"/>
    </location>
</feature>
<proteinExistence type="predicted"/>
<dbReference type="PROSITE" id="PS50893">
    <property type="entry name" value="ABC_TRANSPORTER_2"/>
    <property type="match status" value="1"/>
</dbReference>
<dbReference type="SMART" id="SM00382">
    <property type="entry name" value="AAA"/>
    <property type="match status" value="1"/>
</dbReference>
<gene>
    <name evidence="10" type="ordered locus">Mahau_0446</name>
</gene>
<accession>F3ZYR5</accession>
<dbReference type="PANTHER" id="PTHR43394">
    <property type="entry name" value="ATP-DEPENDENT PERMEASE MDL1, MITOCHONDRIAL"/>
    <property type="match status" value="1"/>
</dbReference>
<dbReference type="HOGENOM" id="CLU_000604_84_3_9"/>
<sequence>MQGDTFTNYLKFMLSKTRKKYKLIVLFLLSLCISCFTLISATISKSVIDNVFIELNSNYLYSIIPLLIAIYLIGSLISVIYIYINASIKTKFNSNLRLDFFDKLQKASYDFLCKIGANDLYYRIFQDTSTMVSYFFSIILSFPVNIISIIATSTLMFYWSAPLTLFVLAFLVIEVIVVFFFRKPMRKSFEDLRVAEQSLARNVNIHFSIIDSIKILGLENNSYYNFQSQFGTLNKCSMQNVVLSSYYGIVIGLLNQTWMLFTLIIGSKLAVTGNLSVGAFMGVYMLSNTLYTPLSSSIETILKYQETKVSFKRFLEYYSKYDEKQYTGNIPFSFKYHMEATNLTYSYDFANYVLNNVSFDIPKGAFVLLCGESGCGKTTLAKLASRLLYPIGGRILIDNIDISEFDYISFRENVCLLTQNTIIINDTFIKNIFLDADVDYDIYKELITKTGLIEVVEKLPQKEFTLLGIGGYNLSEGEKQRLSIARILLKQPQILILDEPTSALDTKNRELIIKTLCEYKIENHVLIMTISHDPCFFDAADFIMGFDSTGSISIKKPT</sequence>
<feature type="domain" description="ABC transporter" evidence="8">
    <location>
        <begin position="338"/>
        <end position="558"/>
    </location>
</feature>
<dbReference type="PROSITE" id="PS50929">
    <property type="entry name" value="ABC_TM1F"/>
    <property type="match status" value="1"/>
</dbReference>
<dbReference type="SUPFAM" id="SSF90123">
    <property type="entry name" value="ABC transporter transmembrane region"/>
    <property type="match status" value="1"/>
</dbReference>
<protein>
    <submittedName>
        <fullName evidence="10">ABC transporter related protein</fullName>
    </submittedName>
</protein>
<dbReference type="Gene3D" id="3.40.50.300">
    <property type="entry name" value="P-loop containing nucleotide triphosphate hydrolases"/>
    <property type="match status" value="1"/>
</dbReference>
<dbReference type="SUPFAM" id="SSF52540">
    <property type="entry name" value="P-loop containing nucleoside triphosphate hydrolases"/>
    <property type="match status" value="1"/>
</dbReference>
<dbReference type="AlphaFoldDB" id="F3ZYR5"/>
<dbReference type="CDD" id="cd07346">
    <property type="entry name" value="ABC_6TM_exporters"/>
    <property type="match status" value="1"/>
</dbReference>
<comment type="subcellular location">
    <subcellularLocation>
        <location evidence="1">Cell membrane</location>
        <topology evidence="1">Multi-pass membrane protein</topology>
    </subcellularLocation>
</comment>
<keyword evidence="11" id="KW-1185">Reference proteome</keyword>
<evidence type="ECO:0000313" key="10">
    <source>
        <dbReference type="EMBL" id="AEE95660.1"/>
    </source>
</evidence>
<reference evidence="11" key="1">
    <citation type="submission" date="2010-11" db="EMBL/GenBank/DDBJ databases">
        <title>The complete genome of Mahella australiensis DSM 15567.</title>
        <authorList>
            <consortium name="US DOE Joint Genome Institute (JGI-PGF)"/>
            <person name="Lucas S."/>
            <person name="Copeland A."/>
            <person name="Lapidus A."/>
            <person name="Bruce D."/>
            <person name="Goodwin L."/>
            <person name="Pitluck S."/>
            <person name="Kyrpides N."/>
            <person name="Mavromatis K."/>
            <person name="Pagani I."/>
            <person name="Ivanova N."/>
            <person name="Teshima H."/>
            <person name="Brettin T."/>
            <person name="Detter J.C."/>
            <person name="Han C."/>
            <person name="Tapia R."/>
            <person name="Land M."/>
            <person name="Hauser L."/>
            <person name="Markowitz V."/>
            <person name="Cheng J.-F."/>
            <person name="Hugenholtz P."/>
            <person name="Woyke T."/>
            <person name="Wu D."/>
            <person name="Spring S."/>
            <person name="Pukall R."/>
            <person name="Steenblock K."/>
            <person name="Schneider S."/>
            <person name="Klenk H.-P."/>
            <person name="Eisen J.A."/>
        </authorList>
    </citation>
    <scope>NUCLEOTIDE SEQUENCE [LARGE SCALE GENOMIC DNA]</scope>
    <source>
        <strain evidence="11">DSM 15567 / CIP 107919 / 50-1 BON</strain>
    </source>
</reference>
<dbReference type="Pfam" id="PF00005">
    <property type="entry name" value="ABC_tran"/>
    <property type="match status" value="1"/>
</dbReference>
<dbReference type="RefSeq" id="WP_013780093.1">
    <property type="nucleotide sequence ID" value="NC_015520.1"/>
</dbReference>
<dbReference type="GO" id="GO:0015421">
    <property type="term" value="F:ABC-type oligopeptide transporter activity"/>
    <property type="evidence" value="ECO:0007669"/>
    <property type="project" value="TreeGrafter"/>
</dbReference>
<dbReference type="InterPro" id="IPR036640">
    <property type="entry name" value="ABC1_TM_sf"/>
</dbReference>
<keyword evidence="2 7" id="KW-0812">Transmembrane</keyword>
<keyword evidence="4" id="KW-0067">ATP-binding</keyword>
<dbReference type="GO" id="GO:0016887">
    <property type="term" value="F:ATP hydrolysis activity"/>
    <property type="evidence" value="ECO:0007669"/>
    <property type="project" value="InterPro"/>
</dbReference>
<dbReference type="InterPro" id="IPR003439">
    <property type="entry name" value="ABC_transporter-like_ATP-bd"/>
</dbReference>
<dbReference type="InterPro" id="IPR027417">
    <property type="entry name" value="P-loop_NTPase"/>
</dbReference>
<name>F3ZYR5_MAHA5</name>
<dbReference type="OrthoDB" id="9762517at2"/>
<evidence type="ECO:0000256" key="6">
    <source>
        <dbReference type="ARBA" id="ARBA00023136"/>
    </source>
</evidence>
<dbReference type="STRING" id="697281.Mahau_0446"/>
<evidence type="ECO:0000256" key="2">
    <source>
        <dbReference type="ARBA" id="ARBA00022692"/>
    </source>
</evidence>
<dbReference type="KEGG" id="mas:Mahau_0446"/>
<dbReference type="eggNOG" id="COG2274">
    <property type="taxonomic scope" value="Bacteria"/>
</dbReference>
<evidence type="ECO:0000256" key="7">
    <source>
        <dbReference type="SAM" id="Phobius"/>
    </source>
</evidence>
<dbReference type="Gene3D" id="1.20.1560.10">
    <property type="entry name" value="ABC transporter type 1, transmembrane domain"/>
    <property type="match status" value="1"/>
</dbReference>
<dbReference type="EMBL" id="CP002360">
    <property type="protein sequence ID" value="AEE95660.1"/>
    <property type="molecule type" value="Genomic_DNA"/>
</dbReference>
<keyword evidence="5 7" id="KW-1133">Transmembrane helix</keyword>
<feature type="transmembrane region" description="Helical" evidence="7">
    <location>
        <begin position="245"/>
        <end position="265"/>
    </location>
</feature>
<reference evidence="10 11" key="2">
    <citation type="journal article" date="2011" name="Stand. Genomic Sci.">
        <title>Complete genome sequence of Mahella australiensis type strain (50-1 BON).</title>
        <authorList>
            <person name="Sikorski J."/>
            <person name="Teshima H."/>
            <person name="Nolan M."/>
            <person name="Lucas S."/>
            <person name="Hammon N."/>
            <person name="Deshpande S."/>
            <person name="Cheng J.F."/>
            <person name="Pitluck S."/>
            <person name="Liolios K."/>
            <person name="Pagani I."/>
            <person name="Ivanova N."/>
            <person name="Huntemann M."/>
            <person name="Mavromatis K."/>
            <person name="Ovchinikova G."/>
            <person name="Pati A."/>
            <person name="Tapia R."/>
            <person name="Han C."/>
            <person name="Goodwin L."/>
            <person name="Chen A."/>
            <person name="Palaniappan K."/>
            <person name="Land M."/>
            <person name="Hauser L."/>
            <person name="Ngatchou-Djao O.D."/>
            <person name="Rohde M."/>
            <person name="Pukall R."/>
            <person name="Spring S."/>
            <person name="Abt B."/>
            <person name="Goker M."/>
            <person name="Detter J.C."/>
            <person name="Woyke T."/>
            <person name="Bristow J."/>
            <person name="Markowitz V."/>
            <person name="Hugenholtz P."/>
            <person name="Eisen J.A."/>
            <person name="Kyrpides N.C."/>
            <person name="Klenk H.P."/>
            <person name="Lapidus A."/>
        </authorList>
    </citation>
    <scope>NUCLEOTIDE SEQUENCE [LARGE SCALE GENOMIC DNA]</scope>
    <source>
        <strain evidence="11">DSM 15567 / CIP 107919 / 50-1 BON</strain>
    </source>
</reference>
<organism evidence="10 11">
    <name type="scientific">Mahella australiensis (strain DSM 15567 / CIP 107919 / 50-1 BON)</name>
    <dbReference type="NCBI Taxonomy" id="697281"/>
    <lineage>
        <taxon>Bacteria</taxon>
        <taxon>Bacillati</taxon>
        <taxon>Bacillota</taxon>
        <taxon>Clostridia</taxon>
        <taxon>Thermoanaerobacterales</taxon>
        <taxon>Thermoanaerobacterales Family IV. Incertae Sedis</taxon>
        <taxon>Mahella</taxon>
    </lineage>
</organism>
<dbReference type="InterPro" id="IPR039421">
    <property type="entry name" value="Type_1_exporter"/>
</dbReference>
<feature type="transmembrane region" description="Helical" evidence="7">
    <location>
        <begin position="21"/>
        <end position="43"/>
    </location>
</feature>
<evidence type="ECO:0000256" key="5">
    <source>
        <dbReference type="ARBA" id="ARBA00022989"/>
    </source>
</evidence>
<evidence type="ECO:0000259" key="9">
    <source>
        <dbReference type="PROSITE" id="PS50929"/>
    </source>
</evidence>
<keyword evidence="6 7" id="KW-0472">Membrane</keyword>
<dbReference type="GO" id="GO:0005886">
    <property type="term" value="C:plasma membrane"/>
    <property type="evidence" value="ECO:0007669"/>
    <property type="project" value="UniProtKB-SubCell"/>
</dbReference>
<dbReference type="CDD" id="cd03228">
    <property type="entry name" value="ABCC_MRP_Like"/>
    <property type="match status" value="1"/>
</dbReference>
<dbReference type="InterPro" id="IPR011527">
    <property type="entry name" value="ABC1_TM_dom"/>
</dbReference>
<dbReference type="InterPro" id="IPR003593">
    <property type="entry name" value="AAA+_ATPase"/>
</dbReference>
<evidence type="ECO:0000256" key="4">
    <source>
        <dbReference type="ARBA" id="ARBA00022840"/>
    </source>
</evidence>